<dbReference type="Proteomes" id="UP000886758">
    <property type="component" value="Unassembled WGS sequence"/>
</dbReference>
<comment type="caution">
    <text evidence="1">The sequence shown here is derived from an EMBL/GenBank/DDBJ whole genome shotgun (WGS) entry which is preliminary data.</text>
</comment>
<name>A0A9D1KJ21_9MOLU</name>
<evidence type="ECO:0000313" key="1">
    <source>
        <dbReference type="EMBL" id="HIT50116.1"/>
    </source>
</evidence>
<proteinExistence type="predicted"/>
<dbReference type="InterPro" id="IPR008764">
    <property type="entry name" value="Peptidase_U57"/>
</dbReference>
<gene>
    <name evidence="1" type="ORF">IAD46_03715</name>
</gene>
<sequence length="255" mass="28820">MKKGDIVGRKSYHSDIVFIISYIEEDVAILQGLYVRLVADSPLSDLELIDHSELSRMEQKAAEYEKSIVEAYQNKMGHITGKILHLDSDPFYLSKCMNLYKSLNIYAYGVELDEIDFENQIMSYIETIRPNIVVLTGHDSYNRKGLADLKNYRNTLNFLKAVVKIRERFSLDDICIFAGACGSNAEALIAAGANFVSSFDRKNIEAFDPAIVAVLAAITPFNQVVDINHLYHYSKMRKGSIGGIETYGKMRLLIR</sequence>
<accession>A0A9D1KJ21</accession>
<organism evidence="1 2">
    <name type="scientific">Candidatus Pelethenecus faecipullorum</name>
    <dbReference type="NCBI Taxonomy" id="2840900"/>
    <lineage>
        <taxon>Bacteria</taxon>
        <taxon>Bacillati</taxon>
        <taxon>Mycoplasmatota</taxon>
        <taxon>Mollicutes</taxon>
        <taxon>Candidatus Pelethenecus</taxon>
    </lineage>
</organism>
<evidence type="ECO:0000313" key="2">
    <source>
        <dbReference type="Proteomes" id="UP000886758"/>
    </source>
</evidence>
<protein>
    <submittedName>
        <fullName evidence="1">Sporulation peptidase YabG</fullName>
    </submittedName>
</protein>
<dbReference type="EMBL" id="DVLF01000112">
    <property type="protein sequence ID" value="HIT50116.1"/>
    <property type="molecule type" value="Genomic_DNA"/>
</dbReference>
<reference evidence="1" key="2">
    <citation type="journal article" date="2021" name="PeerJ">
        <title>Extensive microbial diversity within the chicken gut microbiome revealed by metagenomics and culture.</title>
        <authorList>
            <person name="Gilroy R."/>
            <person name="Ravi A."/>
            <person name="Getino M."/>
            <person name="Pursley I."/>
            <person name="Horton D.L."/>
            <person name="Alikhan N.F."/>
            <person name="Baker D."/>
            <person name="Gharbi K."/>
            <person name="Hall N."/>
            <person name="Watson M."/>
            <person name="Adriaenssens E.M."/>
            <person name="Foster-Nyarko E."/>
            <person name="Jarju S."/>
            <person name="Secka A."/>
            <person name="Antonio M."/>
            <person name="Oren A."/>
            <person name="Chaudhuri R.R."/>
            <person name="La Ragione R."/>
            <person name="Hildebrand F."/>
            <person name="Pallen M.J."/>
        </authorList>
    </citation>
    <scope>NUCLEOTIDE SEQUENCE</scope>
    <source>
        <strain evidence="1">ChiW17-6978</strain>
    </source>
</reference>
<dbReference type="Pfam" id="PF05582">
    <property type="entry name" value="Peptidase_U57"/>
    <property type="match status" value="1"/>
</dbReference>
<reference evidence="1" key="1">
    <citation type="submission" date="2020-10" db="EMBL/GenBank/DDBJ databases">
        <authorList>
            <person name="Gilroy R."/>
        </authorList>
    </citation>
    <scope>NUCLEOTIDE SEQUENCE</scope>
    <source>
        <strain evidence="1">ChiW17-6978</strain>
    </source>
</reference>
<dbReference type="AlphaFoldDB" id="A0A9D1KJ21"/>